<organism evidence="1 2">
    <name type="scientific">Candidatus Cryosericum septentrionale</name>
    <dbReference type="NCBI Taxonomy" id="2290913"/>
    <lineage>
        <taxon>Bacteria</taxon>
        <taxon>Pseudomonadati</taxon>
        <taxon>Caldisericota/Cryosericota group</taxon>
        <taxon>Candidatus Cryosericota</taxon>
        <taxon>Candidatus Cryosericia</taxon>
        <taxon>Candidatus Cryosericales</taxon>
        <taxon>Candidatus Cryosericaceae</taxon>
        <taxon>Candidatus Cryosericum</taxon>
    </lineage>
</organism>
<comment type="caution">
    <text evidence="1">The sequence shown here is derived from an EMBL/GenBank/DDBJ whole genome shotgun (WGS) entry which is preliminary data.</text>
</comment>
<dbReference type="EMBL" id="QXIY01000041">
    <property type="protein sequence ID" value="RIE15944.1"/>
    <property type="molecule type" value="Genomic_DNA"/>
</dbReference>
<proteinExistence type="predicted"/>
<name>A0A398DXA0_9BACT</name>
<dbReference type="AlphaFoldDB" id="A0A398DXA0"/>
<dbReference type="Proteomes" id="UP000266113">
    <property type="component" value="Unassembled WGS sequence"/>
</dbReference>
<keyword evidence="2" id="KW-1185">Reference proteome</keyword>
<gene>
    <name evidence="1" type="ORF">SMC1_09040</name>
</gene>
<reference evidence="1 2" key="1">
    <citation type="submission" date="2018-09" db="EMBL/GenBank/DDBJ databases">
        <title>Discovery and Ecogenomic Context for Candidatus Cryosericales, a Global Caldiserica Order Active in Thawing Permafrost.</title>
        <authorList>
            <person name="Martinez M.A."/>
            <person name="Woodcroft B.J."/>
            <person name="Ignacio Espinoza J.C."/>
            <person name="Zayed A."/>
            <person name="Singleton C.M."/>
            <person name="Boyd J."/>
            <person name="Li Y.-F."/>
            <person name="Purvine S."/>
            <person name="Maughan H."/>
            <person name="Hodgkins S.B."/>
            <person name="Anderson D."/>
            <person name="Sederholm M."/>
            <person name="Temperton B."/>
            <person name="Saleska S.R."/>
            <person name="Tyson G.W."/>
            <person name="Rich V.I."/>
        </authorList>
    </citation>
    <scope>NUCLEOTIDE SEQUENCE [LARGE SCALE GENOMIC DNA]</scope>
    <source>
        <strain evidence="1 2">SMC1</strain>
    </source>
</reference>
<evidence type="ECO:0000313" key="1">
    <source>
        <dbReference type="EMBL" id="RIE15944.1"/>
    </source>
</evidence>
<evidence type="ECO:0000313" key="2">
    <source>
        <dbReference type="Proteomes" id="UP000266113"/>
    </source>
</evidence>
<protein>
    <submittedName>
        <fullName evidence="1">Uncharacterized protein</fullName>
    </submittedName>
</protein>
<sequence>MDTFALDGELTLSMSGTQEELETLVMKATVGCTRQDDMGVKCADEPQRDGGIHNMAWIYPPCGTSRWLS</sequence>
<accession>A0A398DXA0</accession>